<dbReference type="AlphaFoldDB" id="A0A183UV44"/>
<dbReference type="Proteomes" id="UP000050794">
    <property type="component" value="Unassembled WGS sequence"/>
</dbReference>
<reference evidence="4" key="1">
    <citation type="submission" date="2016-06" db="UniProtKB">
        <authorList>
            <consortium name="WormBaseParasite"/>
        </authorList>
    </citation>
    <scope>IDENTIFICATION</scope>
</reference>
<evidence type="ECO:0000313" key="4">
    <source>
        <dbReference type="WBParaSite" id="TCNE_0001236401-mRNA-1"/>
    </source>
</evidence>
<organism evidence="3 4">
    <name type="scientific">Toxocara canis</name>
    <name type="common">Canine roundworm</name>
    <dbReference type="NCBI Taxonomy" id="6265"/>
    <lineage>
        <taxon>Eukaryota</taxon>
        <taxon>Metazoa</taxon>
        <taxon>Ecdysozoa</taxon>
        <taxon>Nematoda</taxon>
        <taxon>Chromadorea</taxon>
        <taxon>Rhabditida</taxon>
        <taxon>Spirurina</taxon>
        <taxon>Ascaridomorpha</taxon>
        <taxon>Ascaridoidea</taxon>
        <taxon>Toxocaridae</taxon>
        <taxon>Toxocara</taxon>
    </lineage>
</organism>
<protein>
    <submittedName>
        <fullName evidence="2 4">Uncharacterized protein</fullName>
    </submittedName>
</protein>
<proteinExistence type="predicted"/>
<keyword evidence="3" id="KW-1185">Reference proteome</keyword>
<name>A0A183UV44_TOXCA</name>
<dbReference type="WBParaSite" id="TCNE_0001236401-mRNA-1">
    <property type="protein sequence ID" value="TCNE_0001236401-mRNA-1"/>
    <property type="gene ID" value="TCNE_0001236401"/>
</dbReference>
<gene>
    <name evidence="2" type="ORF">TCNE_LOCUS12364</name>
</gene>
<reference evidence="2 3" key="2">
    <citation type="submission" date="2018-11" db="EMBL/GenBank/DDBJ databases">
        <authorList>
            <consortium name="Pathogen Informatics"/>
        </authorList>
    </citation>
    <scope>NUCLEOTIDE SEQUENCE [LARGE SCALE GENOMIC DNA]</scope>
</reference>
<evidence type="ECO:0000313" key="2">
    <source>
        <dbReference type="EMBL" id="VDM43685.1"/>
    </source>
</evidence>
<feature type="region of interest" description="Disordered" evidence="1">
    <location>
        <begin position="1"/>
        <end position="29"/>
    </location>
</feature>
<accession>A0A183UV44</accession>
<sequence length="97" mass="10592">MAKRARRVSMMAKTKCGEMGNGKGEKEDVRGEGRELFACVKVSVLTSWAPHTSPPSSALALADRYANKKGKSRMQLCAASCRRRQRGGAADDLQIQH</sequence>
<evidence type="ECO:0000256" key="1">
    <source>
        <dbReference type="SAM" id="MobiDB-lite"/>
    </source>
</evidence>
<dbReference type="EMBL" id="UYWY01021231">
    <property type="protein sequence ID" value="VDM43685.1"/>
    <property type="molecule type" value="Genomic_DNA"/>
</dbReference>
<evidence type="ECO:0000313" key="3">
    <source>
        <dbReference type="Proteomes" id="UP000050794"/>
    </source>
</evidence>